<feature type="signal peptide" evidence="6">
    <location>
        <begin position="1"/>
        <end position="23"/>
    </location>
</feature>
<evidence type="ECO:0000259" key="7">
    <source>
        <dbReference type="Pfam" id="PF06004"/>
    </source>
</evidence>
<evidence type="ECO:0000313" key="10">
    <source>
        <dbReference type="Proteomes" id="UP000237073"/>
    </source>
</evidence>
<dbReference type="RefSeq" id="WP_103676489.1">
    <property type="nucleotide sequence ID" value="NZ_PQGD01000002.1"/>
</dbReference>
<dbReference type="PANTHER" id="PTHR37011:SF2">
    <property type="entry name" value="LIPOPROTEIN"/>
    <property type="match status" value="1"/>
</dbReference>
<dbReference type="Proteomes" id="UP000237073">
    <property type="component" value="Unassembled WGS sequence"/>
</dbReference>
<reference evidence="10 11" key="1">
    <citation type="submission" date="2018-01" db="EMBL/GenBank/DDBJ databases">
        <title>Superficieibacter electus gen. nov., sp. nov., an extended-spectrum beta-lactamase possessing member of the Enterobacteriaceae family, isolated from intensive care unit surfaces.</title>
        <authorList>
            <person name="Potter R.F."/>
            <person name="D'Souza A.W."/>
        </authorList>
    </citation>
    <scope>NUCLEOTIDE SEQUENCE [LARGE SCALE GENOMIC DNA]</scope>
    <source>
        <strain evidence="9 11">BP-1</strain>
        <strain evidence="8 10">BP-2</strain>
    </source>
</reference>
<dbReference type="Pfam" id="PF06004">
    <property type="entry name" value="DUF903"/>
    <property type="match status" value="1"/>
</dbReference>
<comment type="caution">
    <text evidence="9">The sequence shown here is derived from an EMBL/GenBank/DDBJ whole genome shotgun (WGS) entry which is preliminary data.</text>
</comment>
<dbReference type="SUPFAM" id="SSF50182">
    <property type="entry name" value="Sm-like ribonucleoproteins"/>
    <property type="match status" value="1"/>
</dbReference>
<dbReference type="InterPro" id="IPR010305">
    <property type="entry name" value="YgdI/YgdR-like"/>
</dbReference>
<keyword evidence="1" id="KW-1003">Cell membrane</keyword>
<accession>A0A2P5GUZ1</accession>
<keyword evidence="2 6" id="KW-0732">Signal</keyword>
<dbReference type="Proteomes" id="UP000247005">
    <property type="component" value="Unassembled WGS sequence"/>
</dbReference>
<evidence type="ECO:0000256" key="3">
    <source>
        <dbReference type="ARBA" id="ARBA00023136"/>
    </source>
</evidence>
<evidence type="ECO:0000256" key="6">
    <source>
        <dbReference type="SAM" id="SignalP"/>
    </source>
</evidence>
<evidence type="ECO:0000313" key="9">
    <source>
        <dbReference type="EMBL" id="POP50371.1"/>
    </source>
</evidence>
<evidence type="ECO:0000313" key="8">
    <source>
        <dbReference type="EMBL" id="POP44353.1"/>
    </source>
</evidence>
<name>A0A2P5GUZ1_9ENTR</name>
<evidence type="ECO:0000256" key="4">
    <source>
        <dbReference type="ARBA" id="ARBA00023139"/>
    </source>
</evidence>
<dbReference type="PANTHER" id="PTHR37011">
    <property type="entry name" value="POT FAMILY PEPTIDE TRANSPORT PROTEIN-RELATED"/>
    <property type="match status" value="1"/>
</dbReference>
<dbReference type="EMBL" id="PQGE01000010">
    <property type="protein sequence ID" value="POP44353.1"/>
    <property type="molecule type" value="Genomic_DNA"/>
</dbReference>
<dbReference type="NCBIfam" id="NF033216">
    <property type="entry name" value="lipo_YgdI_YgdR"/>
    <property type="match status" value="1"/>
</dbReference>
<keyword evidence="5 9" id="KW-0449">Lipoprotein</keyword>
<dbReference type="InterPro" id="IPR010920">
    <property type="entry name" value="LSM_dom_sf"/>
</dbReference>
<evidence type="ECO:0000256" key="5">
    <source>
        <dbReference type="ARBA" id="ARBA00023288"/>
    </source>
</evidence>
<feature type="domain" description="Lipoprotein YgdI/YgdR-like SH3-like" evidence="7">
    <location>
        <begin position="25"/>
        <end position="69"/>
    </location>
</feature>
<dbReference type="Gene3D" id="2.30.30.100">
    <property type="match status" value="1"/>
</dbReference>
<dbReference type="PROSITE" id="PS51257">
    <property type="entry name" value="PROKAR_LIPOPROTEIN"/>
    <property type="match status" value="1"/>
</dbReference>
<keyword evidence="3" id="KW-0472">Membrane</keyword>
<feature type="chain" id="PRO_5015123972" evidence="6">
    <location>
        <begin position="24"/>
        <end position="78"/>
    </location>
</feature>
<sequence length="78" mass="8580">MQKSVLFTLFSLTVLMLTGCTTNWTMTTRTGQNIETQGEPEVDAATGLTKYADAYGYHRVIKTSEIVKTTKGATTLGW</sequence>
<dbReference type="OrthoDB" id="6595028at2"/>
<keyword evidence="10" id="KW-1185">Reference proteome</keyword>
<keyword evidence="4" id="KW-0564">Palmitate</keyword>
<dbReference type="InterPro" id="IPR047807">
    <property type="entry name" value="YgdI/YgdR-like_SH3-like"/>
</dbReference>
<evidence type="ECO:0000256" key="2">
    <source>
        <dbReference type="ARBA" id="ARBA00022729"/>
    </source>
</evidence>
<evidence type="ECO:0000313" key="11">
    <source>
        <dbReference type="Proteomes" id="UP000247005"/>
    </source>
</evidence>
<protein>
    <submittedName>
        <fullName evidence="9">YgdI/YgdR family lipoprotein</fullName>
    </submittedName>
</protein>
<proteinExistence type="predicted"/>
<evidence type="ECO:0000256" key="1">
    <source>
        <dbReference type="ARBA" id="ARBA00022475"/>
    </source>
</evidence>
<dbReference type="AlphaFoldDB" id="A0A2P5GUZ1"/>
<gene>
    <name evidence="9" type="ORF">CHU32_02800</name>
    <name evidence="8" type="ORF">CHU33_12910</name>
</gene>
<dbReference type="EMBL" id="PQGD01000002">
    <property type="protein sequence ID" value="POP50371.1"/>
    <property type="molecule type" value="Genomic_DNA"/>
</dbReference>
<organism evidence="9 11">
    <name type="scientific">Superficieibacter electus</name>
    <dbReference type="NCBI Taxonomy" id="2022662"/>
    <lineage>
        <taxon>Bacteria</taxon>
        <taxon>Pseudomonadati</taxon>
        <taxon>Pseudomonadota</taxon>
        <taxon>Gammaproteobacteria</taxon>
        <taxon>Enterobacterales</taxon>
        <taxon>Enterobacteriaceae</taxon>
        <taxon>Superficieibacter</taxon>
    </lineage>
</organism>